<protein>
    <recommendedName>
        <fullName evidence="2">RRN6 beta-propeller domain-containing protein</fullName>
    </recommendedName>
</protein>
<reference evidence="3 4" key="1">
    <citation type="journal article" date="2011" name="Proc. Natl. Acad. Sci. U.S.A.">
        <title>Comparative genomics of xylose-fermenting fungi for enhanced biofuel production.</title>
        <authorList>
            <person name="Wohlbach D.J."/>
            <person name="Kuo A."/>
            <person name="Sato T.K."/>
            <person name="Potts K.M."/>
            <person name="Salamov A.A."/>
            <person name="LaButti K.M."/>
            <person name="Sun H."/>
            <person name="Clum A."/>
            <person name="Pangilinan J.L."/>
            <person name="Lindquist E.A."/>
            <person name="Lucas S."/>
            <person name="Lapidus A."/>
            <person name="Jin M."/>
            <person name="Gunawan C."/>
            <person name="Balan V."/>
            <person name="Dale B.E."/>
            <person name="Jeffries T.W."/>
            <person name="Zinkel R."/>
            <person name="Barry K.W."/>
            <person name="Grigoriev I.V."/>
            <person name="Gasch A.P."/>
        </authorList>
    </citation>
    <scope>NUCLEOTIDE SEQUENCE [LARGE SCALE GENOMIC DNA]</scope>
    <source>
        <strain evidence="4">NRRL Y-27907 / 11-Y1</strain>
    </source>
</reference>
<feature type="compositionally biased region" description="Low complexity" evidence="1">
    <location>
        <begin position="634"/>
        <end position="649"/>
    </location>
</feature>
<dbReference type="EMBL" id="GL996499">
    <property type="protein sequence ID" value="EGW35579.1"/>
    <property type="molecule type" value="Genomic_DNA"/>
</dbReference>
<name>G3AE45_SPAPN</name>
<sequence>MWPHKKGLGIRLSYGIQGNATIQHESDNNTISAVFPRQNTQSPLAPSSPIQLVPPQIKINDNPSTVSSKGFPSNHSYVPQNLVSSFAIESTTVSSTISYDPTHGDIVNFINISNKPVMVHVTGETESILTFSDFDSSFPVELTFPIRQITSKVLHDGTTFIIRTPTRIYVITATLPKPTIGNINLSVIGEINVKDLANCEFADVVFGSRYQFAIVDIHGNFAVYTVIRKHPGISLSFKHISSHDVTELSKWKRIAFVEDTVVTLSRSKLISYTIPKAVSTDVITANTWSRLRDICTFQDNTFLLTTKELIWFNDKWERLLSWKHFLDDSDPSLRVHIYCEDNTFTCMLFTQTNPLIIVYTLGRVNDKPSSLCDPYYIRKSGETRQISVNISNGKLYQLNTDLSISCQSIQDTNIQSKLDSESTFISKLNTQQIFKSFTPKHIKSLSKALTPTSSTSETQQIHKYAYSLGSELANAEPSPSYFSLYDLCSDVPSVSDLLDLDDMIVQLESSVDNFKVVSLIHKLLQKYNGNGSHIDDIASLLDKIYGGKHQEVAVLLGTSNIKCQSKTATKLLEQEYEQKHESMSKQVRSIFDEWEDHGTQHEQEKPSQEVYSHSQVEAPSIRASHPLSQVVTASQSSQRKSRPSSQRLSQPKKKKKRGF</sequence>
<dbReference type="STRING" id="619300.G3AE45"/>
<organism evidence="4">
    <name type="scientific">Spathaspora passalidarum (strain NRRL Y-27907 / 11-Y1)</name>
    <dbReference type="NCBI Taxonomy" id="619300"/>
    <lineage>
        <taxon>Eukaryota</taxon>
        <taxon>Fungi</taxon>
        <taxon>Dikarya</taxon>
        <taxon>Ascomycota</taxon>
        <taxon>Saccharomycotina</taxon>
        <taxon>Pichiomycetes</taxon>
        <taxon>Debaryomycetaceae</taxon>
        <taxon>Spathaspora</taxon>
    </lineage>
</organism>
<feature type="domain" description="RRN6 beta-propeller" evidence="2">
    <location>
        <begin position="103"/>
        <end position="376"/>
    </location>
</feature>
<dbReference type="PANTHER" id="PTHR28221">
    <property type="entry name" value="RNA POLYMERASE I-SPECIFIC TRANSCRIPTION INITIATION FACTOR RRN6"/>
    <property type="match status" value="1"/>
</dbReference>
<dbReference type="GO" id="GO:0070860">
    <property type="term" value="C:RNA polymerase I core factor complex"/>
    <property type="evidence" value="ECO:0007669"/>
    <property type="project" value="TreeGrafter"/>
</dbReference>
<dbReference type="OMA" id="PAFTLMQ"/>
<dbReference type="Pfam" id="PF10214">
    <property type="entry name" value="Rrn6_beta-prop"/>
    <property type="match status" value="1"/>
</dbReference>
<gene>
    <name evidence="3" type="ORF">SPAPADRAFT_48561</name>
</gene>
<accession>G3AE45</accession>
<evidence type="ECO:0000313" key="4">
    <source>
        <dbReference type="Proteomes" id="UP000000709"/>
    </source>
</evidence>
<dbReference type="OrthoDB" id="4090074at2759"/>
<dbReference type="GO" id="GO:0001179">
    <property type="term" value="F:RNA polymerase I general transcription initiation factor binding"/>
    <property type="evidence" value="ECO:0007669"/>
    <property type="project" value="TreeGrafter"/>
</dbReference>
<dbReference type="InParanoid" id="G3AE45"/>
<dbReference type="Proteomes" id="UP000000709">
    <property type="component" value="Unassembled WGS sequence"/>
</dbReference>
<dbReference type="GO" id="GO:0042790">
    <property type="term" value="P:nucleolar large rRNA transcription by RNA polymerase I"/>
    <property type="evidence" value="ECO:0007669"/>
    <property type="project" value="TreeGrafter"/>
</dbReference>
<evidence type="ECO:0000256" key="1">
    <source>
        <dbReference type="SAM" id="MobiDB-lite"/>
    </source>
</evidence>
<feature type="compositionally biased region" description="Basic residues" evidence="1">
    <location>
        <begin position="650"/>
        <end position="659"/>
    </location>
</feature>
<evidence type="ECO:0000259" key="2">
    <source>
        <dbReference type="Pfam" id="PF10214"/>
    </source>
</evidence>
<dbReference type="GO" id="GO:0001163">
    <property type="term" value="F:RNA polymerase I transcription regulatory region sequence-specific DNA binding"/>
    <property type="evidence" value="ECO:0007669"/>
    <property type="project" value="TreeGrafter"/>
</dbReference>
<dbReference type="eggNOG" id="ENOG502QRAW">
    <property type="taxonomic scope" value="Eukaryota"/>
</dbReference>
<dbReference type="PANTHER" id="PTHR28221:SF2">
    <property type="entry name" value="RNA POLYMERASE I-SPECIFIC TRANSCRIPTION INITIATION FACTOR RRN6"/>
    <property type="match status" value="1"/>
</dbReference>
<dbReference type="AlphaFoldDB" id="G3AE45"/>
<dbReference type="KEGG" id="spaa:SPAPADRAFT_48561"/>
<dbReference type="HOGENOM" id="CLU_358617_0_0_1"/>
<evidence type="ECO:0000313" key="3">
    <source>
        <dbReference type="EMBL" id="EGW35579.1"/>
    </source>
</evidence>
<feature type="region of interest" description="Disordered" evidence="1">
    <location>
        <begin position="597"/>
        <end position="659"/>
    </location>
</feature>
<dbReference type="InterPro" id="IPR048535">
    <property type="entry name" value="RRN6_beta-prop"/>
</dbReference>
<dbReference type="GeneID" id="18871239"/>
<keyword evidence="4" id="KW-1185">Reference proteome</keyword>
<dbReference type="RefSeq" id="XP_007372991.1">
    <property type="nucleotide sequence ID" value="XM_007372929.1"/>
</dbReference>
<dbReference type="InterPro" id="IPR019350">
    <property type="entry name" value="RNA_pol_I-sp_TIF_RRN6-like"/>
</dbReference>
<proteinExistence type="predicted"/>
<feature type="compositionally biased region" description="Basic and acidic residues" evidence="1">
    <location>
        <begin position="597"/>
        <end position="607"/>
    </location>
</feature>